<gene>
    <name evidence="3" type="ORF">JQN70_13320</name>
</gene>
<name>A0ABS2CNC3_9MICO</name>
<proteinExistence type="predicted"/>
<evidence type="ECO:0000313" key="3">
    <source>
        <dbReference type="EMBL" id="MBM6401373.1"/>
    </source>
</evidence>
<keyword evidence="4" id="KW-1185">Reference proteome</keyword>
<feature type="chain" id="PRO_5045402046" description="AMIN-like domain-containing protein" evidence="1">
    <location>
        <begin position="16"/>
        <end position="158"/>
    </location>
</feature>
<evidence type="ECO:0000256" key="1">
    <source>
        <dbReference type="SAM" id="SignalP"/>
    </source>
</evidence>
<evidence type="ECO:0000313" key="4">
    <source>
        <dbReference type="Proteomes" id="UP001430172"/>
    </source>
</evidence>
<evidence type="ECO:0000259" key="2">
    <source>
        <dbReference type="Pfam" id="PF24837"/>
    </source>
</evidence>
<feature type="domain" description="AMIN-like" evidence="2">
    <location>
        <begin position="37"/>
        <end position="156"/>
    </location>
</feature>
<protein>
    <recommendedName>
        <fullName evidence="2">AMIN-like domain-containing protein</fullName>
    </recommendedName>
</protein>
<dbReference type="Proteomes" id="UP001430172">
    <property type="component" value="Unassembled WGS sequence"/>
</dbReference>
<comment type="caution">
    <text evidence="3">The sequence shown here is derived from an EMBL/GenBank/DDBJ whole genome shotgun (WGS) entry which is preliminary data.</text>
</comment>
<accession>A0ABS2CNC3</accession>
<keyword evidence="1" id="KW-0732">Signal</keyword>
<feature type="signal peptide" evidence="1">
    <location>
        <begin position="1"/>
        <end position="15"/>
    </location>
</feature>
<dbReference type="Pfam" id="PF24837">
    <property type="entry name" value="AMIN-like"/>
    <property type="match status" value="1"/>
</dbReference>
<sequence length="158" mass="16176">MAALPGLAVAPSAQAASCAVTWGSLAKTSAPLATGRVAGVRAGHHACYDRLVVDMTGRAPGYDVRYVGTVRAEGSGKPVPVAGGARLAVGIHKGATSVPAMPSVAGDPTFRQVRWAGSFEGYTTLALGVRARLPFRVFTLPGTTAGTSRLVVDVAHHW</sequence>
<reference evidence="3" key="1">
    <citation type="submission" date="2021-02" db="EMBL/GenBank/DDBJ databases">
        <title>Phycicoccus sp. MQZ13P-5T, whole genome shotgun sequence.</title>
        <authorList>
            <person name="Tuo L."/>
        </authorList>
    </citation>
    <scope>NUCLEOTIDE SEQUENCE</scope>
    <source>
        <strain evidence="3">MQZ13P-5</strain>
    </source>
</reference>
<dbReference type="EMBL" id="JAFDVD010000014">
    <property type="protein sequence ID" value="MBM6401373.1"/>
    <property type="molecule type" value="Genomic_DNA"/>
</dbReference>
<organism evidence="3 4">
    <name type="scientific">Phycicoccus sonneratiae</name>
    <dbReference type="NCBI Taxonomy" id="2807628"/>
    <lineage>
        <taxon>Bacteria</taxon>
        <taxon>Bacillati</taxon>
        <taxon>Actinomycetota</taxon>
        <taxon>Actinomycetes</taxon>
        <taxon>Micrococcales</taxon>
        <taxon>Intrasporangiaceae</taxon>
        <taxon>Phycicoccus</taxon>
    </lineage>
</organism>
<dbReference type="InterPro" id="IPR056303">
    <property type="entry name" value="AMIN-like"/>
</dbReference>